<keyword evidence="6" id="KW-1133">Transmembrane helix</keyword>
<reference evidence="9" key="2">
    <citation type="submission" date="2025-08" db="UniProtKB">
        <authorList>
            <consortium name="RefSeq"/>
        </authorList>
    </citation>
    <scope>IDENTIFICATION</scope>
    <source>
        <tissue evidence="9">Stem</tissue>
    </source>
</reference>
<dbReference type="GO" id="GO:0016757">
    <property type="term" value="F:glycosyltransferase activity"/>
    <property type="evidence" value="ECO:0007669"/>
    <property type="project" value="UniProtKB-KW"/>
</dbReference>
<feature type="transmembrane region" description="Helical" evidence="6">
    <location>
        <begin position="7"/>
        <end position="26"/>
    </location>
</feature>
<dbReference type="GO" id="GO:0000139">
    <property type="term" value="C:Golgi membrane"/>
    <property type="evidence" value="ECO:0007669"/>
    <property type="project" value="UniProtKB-SubCell"/>
</dbReference>
<comment type="similarity">
    <text evidence="2">Belongs to the glycosyltransferase 47 family.</text>
</comment>
<evidence type="ECO:0000256" key="2">
    <source>
        <dbReference type="ARBA" id="ARBA00010271"/>
    </source>
</evidence>
<dbReference type="GeneID" id="103503066"/>
<comment type="subcellular location">
    <subcellularLocation>
        <location evidence="1">Golgi apparatus membrane</location>
        <topology evidence="1">Single-pass type II membrane protein</topology>
    </subcellularLocation>
</comment>
<dbReference type="InterPro" id="IPR040911">
    <property type="entry name" value="Exostosin_GT47"/>
</dbReference>
<evidence type="ECO:0000259" key="7">
    <source>
        <dbReference type="Pfam" id="PF03016"/>
    </source>
</evidence>
<evidence type="ECO:0000313" key="9">
    <source>
        <dbReference type="RefSeq" id="XP_008465462.1"/>
    </source>
</evidence>
<evidence type="ECO:0000256" key="4">
    <source>
        <dbReference type="ARBA" id="ARBA00022968"/>
    </source>
</evidence>
<keyword evidence="6" id="KW-0472">Membrane</keyword>
<keyword evidence="6" id="KW-0812">Transmembrane</keyword>
<accession>A0A1S3CNV8</accession>
<keyword evidence="3" id="KW-0808">Transferase</keyword>
<reference evidence="8" key="1">
    <citation type="submission" date="2025-05" db="UniProtKB">
        <authorList>
            <consortium name="RefSeq"/>
        </authorList>
    </citation>
    <scope>NUCLEOTIDE SEQUENCE [LARGE SCALE GENOMIC DNA]</scope>
</reference>
<keyword evidence="8" id="KW-1185">Reference proteome</keyword>
<feature type="domain" description="Exostosin GT47" evidence="7">
    <location>
        <begin position="294"/>
        <end position="574"/>
    </location>
</feature>
<keyword evidence="3" id="KW-0328">Glycosyltransferase</keyword>
<evidence type="ECO:0000256" key="1">
    <source>
        <dbReference type="ARBA" id="ARBA00004323"/>
    </source>
</evidence>
<dbReference type="KEGG" id="cmo:103503066"/>
<name>A0A1S3CNV8_CUCME</name>
<proteinExistence type="inferred from homology"/>
<dbReference type="AlphaFoldDB" id="A0A1S3CNV8"/>
<evidence type="ECO:0000256" key="6">
    <source>
        <dbReference type="SAM" id="Phobius"/>
    </source>
</evidence>
<dbReference type="eggNOG" id="KOG1021">
    <property type="taxonomic scope" value="Eukaryota"/>
</dbReference>
<keyword evidence="4" id="KW-0735">Signal-anchor</keyword>
<keyword evidence="5" id="KW-0333">Golgi apparatus</keyword>
<dbReference type="SMR" id="A0A1S3CNV8"/>
<dbReference type="Pfam" id="PF03016">
    <property type="entry name" value="Exostosin_GT47"/>
    <property type="match status" value="1"/>
</dbReference>
<sequence>MEIRRRVFIITFMILLILFAFQYSVFRYTKKLSLSFGDKASTFMVVQNVCHLNNAGLCRFHPIDSGINKLDTKKKFDYDSNKGVRDEVVDLTSEFLNKDTAKSETNAELSYNPRMKGVLENSNMTADEAKANSSPGMNEVRNQIMVVPNQSEGTMNNSIKKVDQTYSDISVIPNTSSDQKEKIKNISEELENNDRIELVKKGLFVFKDRMVGPDVSTLNGPFISISQIYSKLSRAHKSACSKRLQCRQTSQRDRELLNARLEIENASALRSTPDISASVFRNISMFTRSYELMEKMLKVYIYDEGEKPIFHQPILTGIYASEGWFMKLLEDNKKFVVKDPEKAHLFYLPFSSQFLRSAFGNKFRNKRDLQKPLKNYVDVIGKKYRFWNKNGGSDHFLVACHDWAPKLTKRLVKNCIRALCNANAAGDFEIGKDTSLPVTFVHSTEDLITEIGGKPPSERTTLAFFAGSMHGYLRSILLHYWENKEPDMMIVGPMPNSIEGKNAYMEQMKSSKYCICARGYQVHSPRVIEAILNECIPVIISDNYVPPFFEVLNWKSFSVFVKEREIPNLRDILLSIPEENYRAMHSRVKMVQQHFLWHEKPAKYDAFHMILHSIWYTRVFQIKSN</sequence>
<evidence type="ECO:0000256" key="5">
    <source>
        <dbReference type="ARBA" id="ARBA00023034"/>
    </source>
</evidence>
<protein>
    <submittedName>
        <fullName evidence="9">Probable glycosyltransferase At3g07620</fullName>
    </submittedName>
</protein>
<gene>
    <name evidence="9" type="primary">LOC103503066</name>
</gene>
<organism evidence="8 9">
    <name type="scientific">Cucumis melo</name>
    <name type="common">Muskmelon</name>
    <dbReference type="NCBI Taxonomy" id="3656"/>
    <lineage>
        <taxon>Eukaryota</taxon>
        <taxon>Viridiplantae</taxon>
        <taxon>Streptophyta</taxon>
        <taxon>Embryophyta</taxon>
        <taxon>Tracheophyta</taxon>
        <taxon>Spermatophyta</taxon>
        <taxon>Magnoliopsida</taxon>
        <taxon>eudicotyledons</taxon>
        <taxon>Gunneridae</taxon>
        <taxon>Pentapetalae</taxon>
        <taxon>rosids</taxon>
        <taxon>fabids</taxon>
        <taxon>Cucurbitales</taxon>
        <taxon>Cucurbitaceae</taxon>
        <taxon>Benincaseae</taxon>
        <taxon>Cucumis</taxon>
    </lineage>
</organism>
<dbReference type="RefSeq" id="XP_008465462.1">
    <property type="nucleotide sequence ID" value="XM_008467240.3"/>
</dbReference>
<evidence type="ECO:0000313" key="8">
    <source>
        <dbReference type="Proteomes" id="UP001652600"/>
    </source>
</evidence>
<dbReference type="InterPro" id="IPR004263">
    <property type="entry name" value="Exostosin"/>
</dbReference>
<dbReference type="OrthoDB" id="1924787at2759"/>
<dbReference type="PANTHER" id="PTHR11062:SF77">
    <property type="entry name" value="GLYCOSYLTRANSFERASE FAMILY EXOSTOSIN PROTEIN"/>
    <property type="match status" value="1"/>
</dbReference>
<dbReference type="Proteomes" id="UP001652600">
    <property type="component" value="Chromosome 2"/>
</dbReference>
<dbReference type="PANTHER" id="PTHR11062">
    <property type="entry name" value="EXOSTOSIN HEPARAN SULFATE GLYCOSYLTRANSFERASE -RELATED"/>
    <property type="match status" value="1"/>
</dbReference>
<evidence type="ECO:0000256" key="3">
    <source>
        <dbReference type="ARBA" id="ARBA00022676"/>
    </source>
</evidence>